<reference evidence="2" key="1">
    <citation type="submission" date="2021-01" db="EMBL/GenBank/DDBJ databases">
        <authorList>
            <consortium name="Genoscope - CEA"/>
            <person name="William W."/>
        </authorList>
    </citation>
    <scope>NUCLEOTIDE SEQUENCE</scope>
</reference>
<keyword evidence="1" id="KW-0677">Repeat</keyword>
<protein>
    <submittedName>
        <fullName evidence="2">Uncharacterized protein</fullName>
    </submittedName>
</protein>
<sequence>MGCSAQKQSIKQELFVSKLNNKEIIEIRDLILKEDQRFQSINTNNFQVSISQDDGIYTGEVKIKIKDAVGEYISYIDGNNSEMLNKKVKEYYLGQWKNEMKDGYGLMVYYNGIQYDYYVGEFQQDKRHGQGYIKYSNKQQYKGQFENDFFQGKGIYTLQDQDTYYEGDWIQNERDGFGKEQGKDDNKTWQYEGYFSKGKRQGKGKLIIDKEYEIEGDYENDFPKNVIITYKQQEFQDYKYEGYLAINDKQEAIFEGMGKLTMKNNQILEGEFTQHQYKKQEVQEK</sequence>
<dbReference type="PANTHER" id="PTHR23084">
    <property type="entry name" value="PHOSPHATIDYLINOSITOL-4-PHOSPHATE 5-KINASE RELATED"/>
    <property type="match status" value="1"/>
</dbReference>
<evidence type="ECO:0000256" key="1">
    <source>
        <dbReference type="ARBA" id="ARBA00022737"/>
    </source>
</evidence>
<dbReference type="InterPro" id="IPR003409">
    <property type="entry name" value="MORN"/>
</dbReference>
<dbReference type="SMART" id="SM00698">
    <property type="entry name" value="MORN"/>
    <property type="match status" value="5"/>
</dbReference>
<proteinExistence type="predicted"/>
<organism evidence="2 3">
    <name type="scientific">Paramecium primaurelia</name>
    <dbReference type="NCBI Taxonomy" id="5886"/>
    <lineage>
        <taxon>Eukaryota</taxon>
        <taxon>Sar</taxon>
        <taxon>Alveolata</taxon>
        <taxon>Ciliophora</taxon>
        <taxon>Intramacronucleata</taxon>
        <taxon>Oligohymenophorea</taxon>
        <taxon>Peniculida</taxon>
        <taxon>Parameciidae</taxon>
        <taxon>Paramecium</taxon>
    </lineage>
</organism>
<gene>
    <name evidence="2" type="ORF">PPRIM_AZ9-3.1.T0930194</name>
</gene>
<evidence type="ECO:0000313" key="2">
    <source>
        <dbReference type="EMBL" id="CAD8093625.1"/>
    </source>
</evidence>
<dbReference type="EMBL" id="CAJJDM010000096">
    <property type="protein sequence ID" value="CAD8093625.1"/>
    <property type="molecule type" value="Genomic_DNA"/>
</dbReference>
<dbReference type="Pfam" id="PF02493">
    <property type="entry name" value="MORN"/>
    <property type="match status" value="5"/>
</dbReference>
<accession>A0A8S1NVV0</accession>
<comment type="caution">
    <text evidence="2">The sequence shown here is derived from an EMBL/GenBank/DDBJ whole genome shotgun (WGS) entry which is preliminary data.</text>
</comment>
<evidence type="ECO:0000313" key="3">
    <source>
        <dbReference type="Proteomes" id="UP000688137"/>
    </source>
</evidence>
<dbReference type="PANTHER" id="PTHR23084:SF179">
    <property type="entry name" value="OS10G0565000 PROTEIN"/>
    <property type="match status" value="1"/>
</dbReference>
<dbReference type="Proteomes" id="UP000688137">
    <property type="component" value="Unassembled WGS sequence"/>
</dbReference>
<name>A0A8S1NVV0_PARPR</name>
<dbReference type="OMA" id="KEGFGEC"/>
<keyword evidence="3" id="KW-1185">Reference proteome</keyword>
<dbReference type="AlphaFoldDB" id="A0A8S1NVV0"/>